<feature type="region of interest" description="Disordered" evidence="3">
    <location>
        <begin position="378"/>
        <end position="410"/>
    </location>
</feature>
<sequence>MLRPSLIVLSLALALSACSKGNKDSKESDQAKAAKALDKPLLVTEEDLQLIQNSALSSGPVITGSIQPERKADLRSELSTVVLQVLKENGETVKRGDLLVRLDDTSIRDSLHSAEEAARASAQTLEQAERQFQRLKTLRASGMTSTQLLEDAEMRRNNAQSDLVAARARSVQARQQLQRTEVRAPFDGVVSERKVSAGDTAQIGKELVKVIDPTSMRFEGLLSADKVNNVKIGQMVSFRVNGYGNQGFTGKVKRVDMAANATTRQVEVLVAFADSNPPRVSGLYAEGRIETGSTQTLMIKSTALLRDGDKAYAWRVRDGLLKKVSLIVGERDPRRGDFEVRSGLVNGDKVVRNPVSTLMDGQKVQMIASVASNVPTASAPAAAPVVDPASASAASASAAATTASTPPAGK</sequence>
<dbReference type="Proteomes" id="UP000650424">
    <property type="component" value="Unassembled WGS sequence"/>
</dbReference>
<dbReference type="Gene3D" id="2.40.50.100">
    <property type="match status" value="1"/>
</dbReference>
<evidence type="ECO:0000256" key="1">
    <source>
        <dbReference type="ARBA" id="ARBA00009477"/>
    </source>
</evidence>
<evidence type="ECO:0000313" key="8">
    <source>
        <dbReference type="Proteomes" id="UP000650424"/>
    </source>
</evidence>
<dbReference type="Gene3D" id="1.10.287.470">
    <property type="entry name" value="Helix hairpin bin"/>
    <property type="match status" value="1"/>
</dbReference>
<keyword evidence="2" id="KW-0175">Coiled coil</keyword>
<keyword evidence="8" id="KW-1185">Reference proteome</keyword>
<dbReference type="Pfam" id="PF25954">
    <property type="entry name" value="Beta-barrel_RND_2"/>
    <property type="match status" value="1"/>
</dbReference>
<evidence type="ECO:0000256" key="2">
    <source>
        <dbReference type="SAM" id="Coils"/>
    </source>
</evidence>
<protein>
    <submittedName>
        <fullName evidence="7">Efflux RND transporter periplasmic adaptor subunit</fullName>
    </submittedName>
</protein>
<feature type="chain" id="PRO_5047091280" evidence="4">
    <location>
        <begin position="20"/>
        <end position="410"/>
    </location>
</feature>
<feature type="domain" description="CzcB-like barrel-sandwich hybrid" evidence="6">
    <location>
        <begin position="73"/>
        <end position="211"/>
    </location>
</feature>
<dbReference type="EMBL" id="JACOGF010000007">
    <property type="protein sequence ID" value="MBC3918839.1"/>
    <property type="molecule type" value="Genomic_DNA"/>
</dbReference>
<keyword evidence="4" id="KW-0732">Signal</keyword>
<evidence type="ECO:0000256" key="4">
    <source>
        <dbReference type="SAM" id="SignalP"/>
    </source>
</evidence>
<evidence type="ECO:0000313" key="7">
    <source>
        <dbReference type="EMBL" id="MBC3918839.1"/>
    </source>
</evidence>
<dbReference type="PANTHER" id="PTHR30469:SF15">
    <property type="entry name" value="HLYD FAMILY OF SECRETION PROTEINS"/>
    <property type="match status" value="1"/>
</dbReference>
<dbReference type="InterPro" id="IPR058647">
    <property type="entry name" value="BSH_CzcB-like"/>
</dbReference>
<evidence type="ECO:0000259" key="5">
    <source>
        <dbReference type="Pfam" id="PF25954"/>
    </source>
</evidence>
<feature type="domain" description="CusB-like beta-barrel" evidence="5">
    <location>
        <begin position="227"/>
        <end position="289"/>
    </location>
</feature>
<evidence type="ECO:0000259" key="6">
    <source>
        <dbReference type="Pfam" id="PF25973"/>
    </source>
</evidence>
<dbReference type="Gene3D" id="2.40.420.20">
    <property type="match status" value="1"/>
</dbReference>
<proteinExistence type="inferred from homology"/>
<dbReference type="InterPro" id="IPR006143">
    <property type="entry name" value="RND_pump_MFP"/>
</dbReference>
<accession>A0ABR6ZT92</accession>
<dbReference type="SUPFAM" id="SSF111369">
    <property type="entry name" value="HlyD-like secretion proteins"/>
    <property type="match status" value="1"/>
</dbReference>
<feature type="signal peptide" evidence="4">
    <location>
        <begin position="1"/>
        <end position="19"/>
    </location>
</feature>
<name>A0ABR6ZT92_9BURK</name>
<dbReference type="RefSeq" id="WP_186948098.1">
    <property type="nucleotide sequence ID" value="NZ_JACOGF010000007.1"/>
</dbReference>
<dbReference type="NCBIfam" id="TIGR01730">
    <property type="entry name" value="RND_mfp"/>
    <property type="match status" value="1"/>
</dbReference>
<organism evidence="7 8">
    <name type="scientific">Undibacterium hunanense</name>
    <dbReference type="NCBI Taxonomy" id="2762292"/>
    <lineage>
        <taxon>Bacteria</taxon>
        <taxon>Pseudomonadati</taxon>
        <taxon>Pseudomonadota</taxon>
        <taxon>Betaproteobacteria</taxon>
        <taxon>Burkholderiales</taxon>
        <taxon>Oxalobacteraceae</taxon>
        <taxon>Undibacterium</taxon>
    </lineage>
</organism>
<dbReference type="PANTHER" id="PTHR30469">
    <property type="entry name" value="MULTIDRUG RESISTANCE PROTEIN MDTA"/>
    <property type="match status" value="1"/>
</dbReference>
<feature type="coiled-coil region" evidence="2">
    <location>
        <begin position="111"/>
        <end position="169"/>
    </location>
</feature>
<dbReference type="Pfam" id="PF25973">
    <property type="entry name" value="BSH_CzcB"/>
    <property type="match status" value="1"/>
</dbReference>
<reference evidence="7 8" key="1">
    <citation type="submission" date="2020-08" db="EMBL/GenBank/DDBJ databases">
        <title>Novel species isolated from subtropical streams in China.</title>
        <authorList>
            <person name="Lu H."/>
        </authorList>
    </citation>
    <scope>NUCLEOTIDE SEQUENCE [LARGE SCALE GENOMIC DNA]</scope>
    <source>
        <strain evidence="7 8">CY18W</strain>
    </source>
</reference>
<evidence type="ECO:0000256" key="3">
    <source>
        <dbReference type="SAM" id="MobiDB-lite"/>
    </source>
</evidence>
<dbReference type="Gene3D" id="2.40.30.170">
    <property type="match status" value="1"/>
</dbReference>
<gene>
    <name evidence="7" type="ORF">H8L32_15210</name>
</gene>
<dbReference type="InterPro" id="IPR058792">
    <property type="entry name" value="Beta-barrel_RND_2"/>
</dbReference>
<dbReference type="PROSITE" id="PS51257">
    <property type="entry name" value="PROKAR_LIPOPROTEIN"/>
    <property type="match status" value="1"/>
</dbReference>
<comment type="similarity">
    <text evidence="1">Belongs to the membrane fusion protein (MFP) (TC 8.A.1) family.</text>
</comment>
<comment type="caution">
    <text evidence="7">The sequence shown here is derived from an EMBL/GenBank/DDBJ whole genome shotgun (WGS) entry which is preliminary data.</text>
</comment>